<feature type="domain" description="B box-type" evidence="12">
    <location>
        <begin position="1191"/>
        <end position="1234"/>
    </location>
</feature>
<dbReference type="GO" id="GO:0008270">
    <property type="term" value="F:zinc ion binding"/>
    <property type="evidence" value="ECO:0007669"/>
    <property type="project" value="UniProtKB-KW"/>
</dbReference>
<dbReference type="InterPro" id="IPR013083">
    <property type="entry name" value="Znf_RING/FYVE/PHD"/>
</dbReference>
<dbReference type="EMBL" id="LSMT01000726">
    <property type="protein sequence ID" value="PFX14811.1"/>
    <property type="molecule type" value="Genomic_DNA"/>
</dbReference>
<feature type="domain" description="B box-type" evidence="12">
    <location>
        <begin position="92"/>
        <end position="141"/>
    </location>
</feature>
<evidence type="ECO:0000313" key="14">
    <source>
        <dbReference type="Proteomes" id="UP000225706"/>
    </source>
</evidence>
<feature type="domain" description="RING-type" evidence="11">
    <location>
        <begin position="409"/>
        <end position="452"/>
    </location>
</feature>
<dbReference type="PROSITE" id="PS51125">
    <property type="entry name" value="NHL"/>
    <property type="match status" value="4"/>
</dbReference>
<dbReference type="Pfam" id="PF17170">
    <property type="entry name" value="DUF5128"/>
    <property type="match status" value="1"/>
</dbReference>
<dbReference type="SMART" id="SM00184">
    <property type="entry name" value="RING"/>
    <property type="match status" value="3"/>
</dbReference>
<dbReference type="InterPro" id="IPR013783">
    <property type="entry name" value="Ig-like_fold"/>
</dbReference>
<keyword evidence="6" id="KW-0862">Zinc</keyword>
<dbReference type="SUPFAM" id="SSF57845">
    <property type="entry name" value="B-box zinc-binding domain"/>
    <property type="match status" value="1"/>
</dbReference>
<dbReference type="InterPro" id="IPR047153">
    <property type="entry name" value="TRIM45/56/19-like"/>
</dbReference>
<reference evidence="14" key="1">
    <citation type="journal article" date="2017" name="bioRxiv">
        <title>Comparative analysis of the genomes of Stylophora pistillata and Acropora digitifera provides evidence for extensive differences between species of corals.</title>
        <authorList>
            <person name="Voolstra C.R."/>
            <person name="Li Y."/>
            <person name="Liew Y.J."/>
            <person name="Baumgarten S."/>
            <person name="Zoccola D."/>
            <person name="Flot J.-F."/>
            <person name="Tambutte S."/>
            <person name="Allemand D."/>
            <person name="Aranda M."/>
        </authorList>
    </citation>
    <scope>NUCLEOTIDE SEQUENCE [LARGE SCALE GENOMIC DNA]</scope>
</reference>
<dbReference type="InterPro" id="IPR011042">
    <property type="entry name" value="6-blade_b-propeller_TolB-like"/>
</dbReference>
<keyword evidence="2" id="KW-0597">Phosphoprotein</keyword>
<protein>
    <submittedName>
        <fullName evidence="13">E3 ubiquitin-protein ligase TRIM71</fullName>
    </submittedName>
</protein>
<dbReference type="Proteomes" id="UP000225706">
    <property type="component" value="Unassembled WGS sequence"/>
</dbReference>
<feature type="coiled-coil region" evidence="10">
    <location>
        <begin position="180"/>
        <end position="207"/>
    </location>
</feature>
<dbReference type="InterPro" id="IPR014756">
    <property type="entry name" value="Ig_E-set"/>
</dbReference>
<dbReference type="InterPro" id="IPR017868">
    <property type="entry name" value="Filamin/ABP280_repeat-like"/>
</dbReference>
<keyword evidence="3" id="KW-0479">Metal-binding</keyword>
<dbReference type="Pfam" id="PF00643">
    <property type="entry name" value="zf-B_box"/>
    <property type="match status" value="4"/>
</dbReference>
<keyword evidence="14" id="KW-1185">Reference proteome</keyword>
<dbReference type="PANTHER" id="PTHR25462">
    <property type="entry name" value="BONUS, ISOFORM C-RELATED"/>
    <property type="match status" value="1"/>
</dbReference>
<evidence type="ECO:0000256" key="1">
    <source>
        <dbReference type="ARBA" id="ARBA00008518"/>
    </source>
</evidence>
<dbReference type="InterPro" id="IPR001298">
    <property type="entry name" value="Filamin/ABP280_rpt"/>
</dbReference>
<feature type="repeat" description="Filamin" evidence="8">
    <location>
        <begin position="716"/>
        <end position="815"/>
    </location>
</feature>
<comment type="similarity">
    <text evidence="1">Belongs to the TRIM/RBCC family.</text>
</comment>
<evidence type="ECO:0000259" key="12">
    <source>
        <dbReference type="PROSITE" id="PS50119"/>
    </source>
</evidence>
<evidence type="ECO:0000256" key="2">
    <source>
        <dbReference type="ARBA" id="ARBA00022553"/>
    </source>
</evidence>
<dbReference type="InterPro" id="IPR001841">
    <property type="entry name" value="Znf_RING"/>
</dbReference>
<proteinExistence type="inferred from homology"/>
<evidence type="ECO:0000313" key="13">
    <source>
        <dbReference type="EMBL" id="PFX14811.1"/>
    </source>
</evidence>
<dbReference type="SUPFAM" id="SSF101898">
    <property type="entry name" value="NHL repeat"/>
    <property type="match status" value="2"/>
</dbReference>
<dbReference type="PROSITE" id="PS50119">
    <property type="entry name" value="ZF_BBOX"/>
    <property type="match status" value="4"/>
</dbReference>
<evidence type="ECO:0000259" key="11">
    <source>
        <dbReference type="PROSITE" id="PS50089"/>
    </source>
</evidence>
<dbReference type="SUPFAM" id="SSF57850">
    <property type="entry name" value="RING/U-box"/>
    <property type="match status" value="3"/>
</dbReference>
<sequence length="1609" mass="181462">METLLKNLKEYVTCSICLDTYTKPKTIACLHTFCCECLERHAQKRKNQELYPCPECQAQIRIPEGDCFDNLPSSFLHNSLLSLLAVQNSGEGNEISCSTCQRKSAEINYCFECEKFMCPDCVKAHEVFRDTLFEGHKVTPVRQFEAADYEALLKRQSFCSVKYHEKETEVELEENITTAKGKVSQAVEQMMEKLKQLEHEAITALEKSRKSRIRKLQSAKASVISFEKQLDQAFEFSNNMVEKSSSSDIMQNKRNVEERTELLINTKIPELPVSSFVEFVSTCEPERLSLGLTKFSKTNVQGSTLKGPDQKFQAGVKEEPKQSKLDEVVGRTGDAEWFGRHPSYTASPHYTPGKKRYSSTTERDDTGAHCGSTGCANTVSRNKQCVELCFCLQFVMESLLKNLEEHVTCSICLDTYTRPKTIACLHTFCCECLERHALTRQKQGLYPCPECQAEIRIPEGKRFDNLPSSFLHNSLLSLLAVQNSGEGNEISCSICQKKSAEVNYCFECEKFMCPDCAKAHEVFRDTMFEGHKVTPVRQFKDADYEALLKRQSFCSAADDEKANIILRAELVEQKKGVCRDVIREFEKTEHELEANITTAKRKVTQAVEQMMTKLKELEHEAITALEKARVSRIEKLNFGKASVVSIEKQLDQAFEFSNNLVERSSSSVVMQNKKNVEERIEDLMKTTMPVLPVNSFVEFVSTYEPESLSLGFTKFSKTDVQGSTVEGLVKNFRFGVETELLIRPKTSEGEIRNTRHTDRIEVHIGPADQVTSLVTSEREDGGFQTKFVAKVPGTYEMELKINEQKLAKSPFSIFLKSREFDVIGKLDSHGEMLQGPTGIAVNSKGVTAVADVDGHCIMVFDDTGKFVLTLGVYGDKVGQFDNPTDVTFVNDDEILVADECNHRIQRFNIQTGKCVKSFGKEGSGDGKLKFPTSVCITSDGRFIVVVDNGNSRIQMFTMDGKPVLKFGDGGPERLDQPLGCVCYEDKFIVTDRKNDCVKVFDEEGQFLYKFGEKGNGDGQLAQPYGLCTDKDGNVLFVMESLLKNLEEHVTCSICLDTYTKPKTIACLHTFCCECLERHALTRQKQGLYPCPECQAEIRIPEGKRFDNLPSSFPHNSLLSLLAVRRSDEGNEISCSTCQRKSAEINYCFECEKFMCPDCVKAHEVFRDTMFEGHKFTPVRQFEAADYEALLKRQSFCSVKYHEKEVTKFFCVDCQCCVCQICIATDHKSHDVIPLEKAAHNEKANIIIRAELIKRKKEVCGDIIREFEKTELELEANITTAKLQVSQVVEQMISKLRQLESEFITAFEKSRVSRIEKLLSGKVWVVSLEKQLDQAFEFSNNLVERSSSSDIMQNKKNMEERIEDLIKTTMPALPVSSLVEFVSTCQPESLSLGFTKFCETDIQGSTVQVRDQNFQAGVEAELLICPKSSEGETRNSQHTDRVEVHIEPAYRVSNLLTSEKEDYEFRVKFVAKLPGTYEMDVKINGQKLAKSPFLIPVKARQLHFVGKVDFQGKVSQGPAGIAVNSKGVMTVAGCKGHCILVFDEAGNLRRKLGCHGDKDGQFNQPIDVTFINDDEVLVADLGNHRIQQLNVQTGKFVRSFGKKAEVQMKS</sequence>
<evidence type="ECO:0000256" key="7">
    <source>
        <dbReference type="PROSITE-ProRule" id="PRU00024"/>
    </source>
</evidence>
<dbReference type="PANTHER" id="PTHR25462:SF296">
    <property type="entry name" value="MEIOTIC P26, ISOFORM F"/>
    <property type="match status" value="1"/>
</dbReference>
<feature type="coiled-coil region" evidence="10">
    <location>
        <begin position="582"/>
        <end position="627"/>
    </location>
</feature>
<evidence type="ECO:0000256" key="4">
    <source>
        <dbReference type="ARBA" id="ARBA00022737"/>
    </source>
</evidence>
<feature type="repeat" description="Filamin" evidence="8">
    <location>
        <begin position="1447"/>
        <end position="1496"/>
    </location>
</feature>
<dbReference type="SMART" id="SM00336">
    <property type="entry name" value="BBOX"/>
    <property type="match status" value="4"/>
</dbReference>
<feature type="domain" description="RING-type" evidence="11">
    <location>
        <begin position="14"/>
        <end position="57"/>
    </location>
</feature>
<accession>A0A2B4RAX5</accession>
<dbReference type="Gene3D" id="2.60.40.10">
    <property type="entry name" value="Immunoglobulins"/>
    <property type="match status" value="2"/>
</dbReference>
<feature type="domain" description="RING-type" evidence="11">
    <location>
        <begin position="1051"/>
        <end position="1094"/>
    </location>
</feature>
<dbReference type="Pfam" id="PF01436">
    <property type="entry name" value="NHL"/>
    <property type="match status" value="2"/>
</dbReference>
<evidence type="ECO:0000256" key="3">
    <source>
        <dbReference type="ARBA" id="ARBA00022723"/>
    </source>
</evidence>
<dbReference type="InterPro" id="IPR027370">
    <property type="entry name" value="Znf-RING_euk"/>
</dbReference>
<comment type="caution">
    <text evidence="13">The sequence shown here is derived from an EMBL/GenBank/DDBJ whole genome shotgun (WGS) entry which is preliminary data.</text>
</comment>
<dbReference type="CDD" id="cd05819">
    <property type="entry name" value="NHL"/>
    <property type="match status" value="1"/>
</dbReference>
<gene>
    <name evidence="13" type="primary">trim71</name>
    <name evidence="13" type="ORF">AWC38_SpisGene21003</name>
</gene>
<feature type="repeat" description="NHL" evidence="9">
    <location>
        <begin position="1548"/>
        <end position="1591"/>
    </location>
</feature>
<evidence type="ECO:0000256" key="5">
    <source>
        <dbReference type="ARBA" id="ARBA00022771"/>
    </source>
</evidence>
<keyword evidence="5 7" id="KW-0863">Zinc-finger</keyword>
<name>A0A2B4RAX5_STYPI</name>
<dbReference type="PROSITE" id="PS00518">
    <property type="entry name" value="ZF_RING_1"/>
    <property type="match status" value="3"/>
</dbReference>
<dbReference type="Gene3D" id="2.120.10.30">
    <property type="entry name" value="TolB, C-terminal domain"/>
    <property type="match status" value="3"/>
</dbReference>
<organism evidence="13 14">
    <name type="scientific">Stylophora pistillata</name>
    <name type="common">Smooth cauliflower coral</name>
    <dbReference type="NCBI Taxonomy" id="50429"/>
    <lineage>
        <taxon>Eukaryota</taxon>
        <taxon>Metazoa</taxon>
        <taxon>Cnidaria</taxon>
        <taxon>Anthozoa</taxon>
        <taxon>Hexacorallia</taxon>
        <taxon>Scleractinia</taxon>
        <taxon>Astrocoeniina</taxon>
        <taxon>Pocilloporidae</taxon>
        <taxon>Stylophora</taxon>
    </lineage>
</organism>
<feature type="repeat" description="NHL" evidence="9">
    <location>
        <begin position="822"/>
        <end position="863"/>
    </location>
</feature>
<feature type="domain" description="B box-type" evidence="12">
    <location>
        <begin position="487"/>
        <end position="536"/>
    </location>
</feature>
<dbReference type="InterPro" id="IPR001258">
    <property type="entry name" value="NHL_repeat"/>
</dbReference>
<dbReference type="OrthoDB" id="5951542at2759"/>
<dbReference type="InterPro" id="IPR000315">
    <property type="entry name" value="Znf_B-box"/>
</dbReference>
<feature type="domain" description="B box-type" evidence="12">
    <location>
        <begin position="1129"/>
        <end position="1178"/>
    </location>
</feature>
<evidence type="ECO:0000256" key="6">
    <source>
        <dbReference type="ARBA" id="ARBA00022833"/>
    </source>
</evidence>
<feature type="repeat" description="NHL" evidence="9">
    <location>
        <begin position="915"/>
        <end position="959"/>
    </location>
</feature>
<keyword evidence="4" id="KW-0677">Repeat</keyword>
<dbReference type="PROSITE" id="PS50089">
    <property type="entry name" value="ZF_RING_2"/>
    <property type="match status" value="3"/>
</dbReference>
<feature type="repeat" description="NHL" evidence="9">
    <location>
        <begin position="867"/>
        <end position="910"/>
    </location>
</feature>
<evidence type="ECO:0000256" key="10">
    <source>
        <dbReference type="SAM" id="Coils"/>
    </source>
</evidence>
<dbReference type="Pfam" id="PF13445">
    <property type="entry name" value="zf-RING_UBOX"/>
    <property type="match status" value="3"/>
</dbReference>
<dbReference type="SUPFAM" id="SSF81296">
    <property type="entry name" value="E set domains"/>
    <property type="match status" value="2"/>
</dbReference>
<dbReference type="PROSITE" id="PS50194">
    <property type="entry name" value="FILAMIN_REPEAT"/>
    <property type="match status" value="2"/>
</dbReference>
<dbReference type="InterPro" id="IPR017907">
    <property type="entry name" value="Znf_RING_CS"/>
</dbReference>
<evidence type="ECO:0000256" key="9">
    <source>
        <dbReference type="PROSITE-ProRule" id="PRU00504"/>
    </source>
</evidence>
<evidence type="ECO:0000256" key="8">
    <source>
        <dbReference type="PROSITE-ProRule" id="PRU00087"/>
    </source>
</evidence>
<dbReference type="Gene3D" id="3.30.40.10">
    <property type="entry name" value="Zinc/RING finger domain, C3HC4 (zinc finger)"/>
    <property type="match status" value="3"/>
</dbReference>
<keyword evidence="10" id="KW-0175">Coiled coil</keyword>
<dbReference type="Pfam" id="PF00630">
    <property type="entry name" value="Filamin"/>
    <property type="match status" value="2"/>
</dbReference>
<dbReference type="SMART" id="SM00557">
    <property type="entry name" value="IG_FLMN"/>
    <property type="match status" value="2"/>
</dbReference>
<dbReference type="Gene3D" id="3.30.160.60">
    <property type="entry name" value="Classic Zinc Finger"/>
    <property type="match status" value="2"/>
</dbReference>